<evidence type="ECO:0000313" key="5">
    <source>
        <dbReference type="EMBL" id="KAK2573739.1"/>
    </source>
</evidence>
<dbReference type="SMART" id="SM00220">
    <property type="entry name" value="S_TKc"/>
    <property type="match status" value="1"/>
</dbReference>
<feature type="binding site" evidence="3">
    <location>
        <position position="751"/>
    </location>
    <ligand>
        <name>ATP</name>
        <dbReference type="ChEBI" id="CHEBI:30616"/>
    </ligand>
</feature>
<dbReference type="Gene3D" id="3.40.50.300">
    <property type="entry name" value="P-loop containing nucleotide triphosphate hydrolases"/>
    <property type="match status" value="1"/>
</dbReference>
<reference evidence="5" key="1">
    <citation type="journal article" date="2023" name="G3 (Bethesda)">
        <title>Whole genome assembly and annotation of the endangered Caribbean coral Acropora cervicornis.</title>
        <authorList>
            <person name="Selwyn J.D."/>
            <person name="Vollmer S.V."/>
        </authorList>
    </citation>
    <scope>NUCLEOTIDE SEQUENCE</scope>
    <source>
        <strain evidence="5">K2</strain>
    </source>
</reference>
<dbReference type="Pfam" id="PF00350">
    <property type="entry name" value="Dynamin_N"/>
    <property type="match status" value="1"/>
</dbReference>
<keyword evidence="5" id="KW-0418">Kinase</keyword>
<dbReference type="GO" id="GO:0004672">
    <property type="term" value="F:protein kinase activity"/>
    <property type="evidence" value="ECO:0007669"/>
    <property type="project" value="InterPro"/>
</dbReference>
<dbReference type="EMBL" id="JARQWQ010000002">
    <property type="protein sequence ID" value="KAK2573739.1"/>
    <property type="molecule type" value="Genomic_DNA"/>
</dbReference>
<dbReference type="InterPro" id="IPR045063">
    <property type="entry name" value="Dynamin_N"/>
</dbReference>
<gene>
    <name evidence="5" type="ORF">P5673_001428</name>
</gene>
<dbReference type="InterPro" id="IPR000719">
    <property type="entry name" value="Prot_kinase_dom"/>
</dbReference>
<dbReference type="GO" id="GO:0005524">
    <property type="term" value="F:ATP binding"/>
    <property type="evidence" value="ECO:0007669"/>
    <property type="project" value="UniProtKB-UniRule"/>
</dbReference>
<evidence type="ECO:0000259" key="4">
    <source>
        <dbReference type="PROSITE" id="PS50011"/>
    </source>
</evidence>
<dbReference type="InterPro" id="IPR027417">
    <property type="entry name" value="P-loop_NTPase"/>
</dbReference>
<dbReference type="Proteomes" id="UP001249851">
    <property type="component" value="Unassembled WGS sequence"/>
</dbReference>
<dbReference type="AlphaFoldDB" id="A0AAD9VGM2"/>
<evidence type="ECO:0000256" key="2">
    <source>
        <dbReference type="ARBA" id="ARBA00022840"/>
    </source>
</evidence>
<dbReference type="InterPro" id="IPR008271">
    <property type="entry name" value="Ser/Thr_kinase_AS"/>
</dbReference>
<keyword evidence="1 3" id="KW-0547">Nucleotide-binding</keyword>
<dbReference type="Pfam" id="PF00069">
    <property type="entry name" value="Pkinase"/>
    <property type="match status" value="1"/>
</dbReference>
<accession>A0AAD9VGM2</accession>
<keyword evidence="2 3" id="KW-0067">ATP-binding</keyword>
<dbReference type="PROSITE" id="PS51257">
    <property type="entry name" value="PROKAR_LIPOPROTEIN"/>
    <property type="match status" value="1"/>
</dbReference>
<feature type="domain" description="Protein kinase" evidence="4">
    <location>
        <begin position="720"/>
        <end position="991"/>
    </location>
</feature>
<comment type="caution">
    <text evidence="5">The sequence shown here is derived from an EMBL/GenBank/DDBJ whole genome shotgun (WGS) entry which is preliminary data.</text>
</comment>
<keyword evidence="6" id="KW-1185">Reference proteome</keyword>
<keyword evidence="5" id="KW-0808">Transferase</keyword>
<sequence length="995" mass="113342">MATGTQKTIDEIDDIMEMAQAMNALGISCKGLKTLDQMKDKVTTSLHQTANKPSWTARKAFAILSEAKDEHTRKKEILLSLYKDAEQCLEDMDDNILSLLRSKVGNIEENIKKHKLQLAREEYFLLVAGETSSGKSSLVNLIMGEELLPYSVLSTTSTICELKFGTERKIVAHFKDKDPDTGLPTKVIQLKENPNTTSKKQSYLQQISPFVHVKSDRQKGSIYKKIELFWPHDLLEKGIVIIDSPGVGESDIMDEIVTEYLPRAFAFIYTINSSNAGGVQKDRLEKLLENVRNTFLHGKWQLPAKCALFVCNKWDQVPEKEDKEVKSHIVKKLKQSWPNLDPSTQITYISTLNATTGQNLGIVTEEFSSLMAGIKSMVLQGIDCRMEMHWRWLDFLLSRITFQAKAFVSNASKDRQEVLNKMAKILQRLVAIETQQGKVIGELTEYLSRRVDRALTQLSKYLSTEDVSKRFTSWTLDDAPKEEMSWEATENQIIKALSKRLREIIEQWEEDNKVFANARESLLEHFQQRYNFVEEQLRNLQSVVIADNFGSPAANYTDSGFTVAEKVVIGVTSPIWIPLSLVALVIGAPIVGIMALREKFQDNRKLKIYKQDRCAFMTKESAEYLDSVNDELVLRVFVDEQLREAKLCLERIKARIPELIQADKMLCQQLNDERRGKKQLLDLYLPILSKASELRGDLAVFGFKEVFGEDISLKTLDWQEDEFHCLGCGAFGVVYKGTMTKHGRQQPVALKVYSEALHAMNACEILAEVELLRKLNHPSIVKFHGSSLLHDDGETRVILVMEKCKESLKRQLFSKPQCCPGKAKTPGVIKEVYSWAIQITEALDYIHKQGIIHRDLKLENILLSEDDRVRVTDVGVSKHAVDVTGTLAGTPVYIAPEVFRSEIYEFSADIYSLGIMLWEMWYGKPAFTNIKFTSLAEFFNLIVNEGCRPEHDDKCRPPPPSWQELMVMCWETDPTKRPSAKKCKEALTEIYKTMQ</sequence>
<organism evidence="5 6">
    <name type="scientific">Acropora cervicornis</name>
    <name type="common">Staghorn coral</name>
    <dbReference type="NCBI Taxonomy" id="6130"/>
    <lineage>
        <taxon>Eukaryota</taxon>
        <taxon>Metazoa</taxon>
        <taxon>Cnidaria</taxon>
        <taxon>Anthozoa</taxon>
        <taxon>Hexacorallia</taxon>
        <taxon>Scleractinia</taxon>
        <taxon>Astrocoeniina</taxon>
        <taxon>Acroporidae</taxon>
        <taxon>Acropora</taxon>
    </lineage>
</organism>
<dbReference type="InterPro" id="IPR011009">
    <property type="entry name" value="Kinase-like_dom_sf"/>
</dbReference>
<evidence type="ECO:0000313" key="6">
    <source>
        <dbReference type="Proteomes" id="UP001249851"/>
    </source>
</evidence>
<evidence type="ECO:0000256" key="1">
    <source>
        <dbReference type="ARBA" id="ARBA00022741"/>
    </source>
</evidence>
<dbReference type="SUPFAM" id="SSF56112">
    <property type="entry name" value="Protein kinase-like (PK-like)"/>
    <property type="match status" value="1"/>
</dbReference>
<dbReference type="PANTHER" id="PTHR26392">
    <property type="entry name" value="MITOGEN-ACTIVATED PROTEIN KINASE KINASE KINASE 7-RELATED"/>
    <property type="match status" value="1"/>
</dbReference>
<dbReference type="PROSITE" id="PS50011">
    <property type="entry name" value="PROTEIN_KINASE_DOM"/>
    <property type="match status" value="1"/>
</dbReference>
<dbReference type="Gene3D" id="1.10.510.10">
    <property type="entry name" value="Transferase(Phosphotransferase) domain 1"/>
    <property type="match status" value="1"/>
</dbReference>
<protein>
    <submittedName>
        <fullName evidence="5">Dual serine/threonine and tyrosine protein kinase</fullName>
    </submittedName>
</protein>
<reference evidence="5" key="2">
    <citation type="journal article" date="2023" name="Science">
        <title>Genomic signatures of disease resistance in endangered staghorn corals.</title>
        <authorList>
            <person name="Vollmer S.V."/>
            <person name="Selwyn J.D."/>
            <person name="Despard B.A."/>
            <person name="Roesel C.L."/>
        </authorList>
    </citation>
    <scope>NUCLEOTIDE SEQUENCE</scope>
    <source>
        <strain evidence="5">K2</strain>
    </source>
</reference>
<dbReference type="PANTHER" id="PTHR26392:SF92">
    <property type="entry name" value="PROTEIN KINASE DOMAIN-CONTAINING PROTEIN"/>
    <property type="match status" value="1"/>
</dbReference>
<name>A0AAD9VGM2_ACRCE</name>
<dbReference type="InterPro" id="IPR017441">
    <property type="entry name" value="Protein_kinase_ATP_BS"/>
</dbReference>
<evidence type="ECO:0000256" key="3">
    <source>
        <dbReference type="PROSITE-ProRule" id="PRU10141"/>
    </source>
</evidence>
<proteinExistence type="predicted"/>
<dbReference type="SUPFAM" id="SSF52540">
    <property type="entry name" value="P-loop containing nucleoside triphosphate hydrolases"/>
    <property type="match status" value="1"/>
</dbReference>
<dbReference type="PROSITE" id="PS00108">
    <property type="entry name" value="PROTEIN_KINASE_ST"/>
    <property type="match status" value="1"/>
</dbReference>
<dbReference type="PROSITE" id="PS00107">
    <property type="entry name" value="PROTEIN_KINASE_ATP"/>
    <property type="match status" value="1"/>
</dbReference>